<dbReference type="PANTHER" id="PTHR43806:SF11">
    <property type="entry name" value="CEREVISIN-RELATED"/>
    <property type="match status" value="1"/>
</dbReference>
<evidence type="ECO:0000256" key="5">
    <source>
        <dbReference type="PIRSR" id="PIRSR615500-1"/>
    </source>
</evidence>
<name>A0A2M7G3S6_9BACT</name>
<evidence type="ECO:0000256" key="4">
    <source>
        <dbReference type="ARBA" id="ARBA00022825"/>
    </source>
</evidence>
<dbReference type="AlphaFoldDB" id="A0A2M7G3S6"/>
<feature type="chain" id="PRO_5014941450" description="Peptidase S8/S53 domain-containing protein" evidence="8">
    <location>
        <begin position="21"/>
        <end position="418"/>
    </location>
</feature>
<dbReference type="InterPro" id="IPR015500">
    <property type="entry name" value="Peptidase_S8_subtilisin-rel"/>
</dbReference>
<dbReference type="PROSITE" id="PS51892">
    <property type="entry name" value="SUBTILASE"/>
    <property type="match status" value="1"/>
</dbReference>
<dbReference type="InterPro" id="IPR023828">
    <property type="entry name" value="Peptidase_S8_Ser-AS"/>
</dbReference>
<gene>
    <name evidence="10" type="ORF">COW36_12160</name>
</gene>
<dbReference type="EMBL" id="PFFQ01000037">
    <property type="protein sequence ID" value="PIW16513.1"/>
    <property type="molecule type" value="Genomic_DNA"/>
</dbReference>
<dbReference type="Gene3D" id="3.40.50.200">
    <property type="entry name" value="Peptidase S8/S53 domain"/>
    <property type="match status" value="1"/>
</dbReference>
<proteinExistence type="inferred from homology"/>
<feature type="active site" description="Charge relay system" evidence="5 6">
    <location>
        <position position="196"/>
    </location>
</feature>
<accession>A0A2M7G3S6</accession>
<evidence type="ECO:0000256" key="6">
    <source>
        <dbReference type="PROSITE-ProRule" id="PRU01240"/>
    </source>
</evidence>
<evidence type="ECO:0000256" key="2">
    <source>
        <dbReference type="ARBA" id="ARBA00022670"/>
    </source>
</evidence>
<evidence type="ECO:0000256" key="8">
    <source>
        <dbReference type="SAM" id="SignalP"/>
    </source>
</evidence>
<evidence type="ECO:0000256" key="7">
    <source>
        <dbReference type="RuleBase" id="RU003355"/>
    </source>
</evidence>
<organism evidence="10 11">
    <name type="scientific">bacterium (Candidatus Blackallbacteria) CG17_big_fil_post_rev_8_21_14_2_50_48_46</name>
    <dbReference type="NCBI Taxonomy" id="2014261"/>
    <lineage>
        <taxon>Bacteria</taxon>
        <taxon>Candidatus Blackallbacteria</taxon>
    </lineage>
</organism>
<evidence type="ECO:0000259" key="9">
    <source>
        <dbReference type="Pfam" id="PF00082"/>
    </source>
</evidence>
<keyword evidence="8" id="KW-0732">Signal</keyword>
<dbReference type="InterPro" id="IPR022398">
    <property type="entry name" value="Peptidase_S8_His-AS"/>
</dbReference>
<evidence type="ECO:0000313" key="10">
    <source>
        <dbReference type="EMBL" id="PIW16513.1"/>
    </source>
</evidence>
<dbReference type="PROSITE" id="PS51257">
    <property type="entry name" value="PROKAR_LIPOPROTEIN"/>
    <property type="match status" value="1"/>
</dbReference>
<dbReference type="InterPro" id="IPR000209">
    <property type="entry name" value="Peptidase_S8/S53_dom"/>
</dbReference>
<evidence type="ECO:0000256" key="3">
    <source>
        <dbReference type="ARBA" id="ARBA00022801"/>
    </source>
</evidence>
<dbReference type="PRINTS" id="PR00723">
    <property type="entry name" value="SUBTILISIN"/>
</dbReference>
<dbReference type="PROSITE" id="PS00136">
    <property type="entry name" value="SUBTILASE_ASP"/>
    <property type="match status" value="1"/>
</dbReference>
<evidence type="ECO:0000256" key="1">
    <source>
        <dbReference type="ARBA" id="ARBA00011073"/>
    </source>
</evidence>
<sequence>MSKYLPLLCSLALFSCQLPSFLPQTQPTARFLAQSSIQASAISGQTIVRLKPGNAPEAFAQKHGLRLKHSLGLGMYVFEGLKPFSVLASDPAAVWAEPDYKIQLPAMQGRNLSAPLPRVENPMLPNDPLIPAEYGFTLTGTDKIWQRQPGRPEVIVAVVDSGIDASHPELQGQVVEGFDFTEKVPVPGGMHDGYGHGTHVAGVIGAKANNGIGIAGIAPGCRLMPVRIFNNWGSSEGGLSTQAILWAVDHGAKVINASWGSPMLGEAAKAAYEYAIAKDVVFVAAVGNSGKEDTEYYPGASPEAIGVSAVNADDRWASFSTFGEWVDLAAPGANVLSTYPLALGNGYKIMDGTSMAAPFVTAAAALVRSEHPDWSQAQVRAQLERTAKDVIMTGKDKYSGFGRVDIARAVLEPLPARP</sequence>
<feature type="domain" description="Peptidase S8/S53" evidence="9">
    <location>
        <begin position="153"/>
        <end position="402"/>
    </location>
</feature>
<feature type="active site" description="Charge relay system" evidence="5 6">
    <location>
        <position position="354"/>
    </location>
</feature>
<protein>
    <recommendedName>
        <fullName evidence="9">Peptidase S8/S53 domain-containing protein</fullName>
    </recommendedName>
</protein>
<dbReference type="GO" id="GO:0006508">
    <property type="term" value="P:proteolysis"/>
    <property type="evidence" value="ECO:0007669"/>
    <property type="project" value="UniProtKB-KW"/>
</dbReference>
<dbReference type="PROSITE" id="PS00137">
    <property type="entry name" value="SUBTILASE_HIS"/>
    <property type="match status" value="1"/>
</dbReference>
<keyword evidence="4 6" id="KW-0720">Serine protease</keyword>
<feature type="signal peptide" evidence="8">
    <location>
        <begin position="1"/>
        <end position="20"/>
    </location>
</feature>
<keyword evidence="2 6" id="KW-0645">Protease</keyword>
<dbReference type="InterPro" id="IPR036852">
    <property type="entry name" value="Peptidase_S8/S53_dom_sf"/>
</dbReference>
<dbReference type="PROSITE" id="PS00138">
    <property type="entry name" value="SUBTILASE_SER"/>
    <property type="match status" value="1"/>
</dbReference>
<keyword evidence="3 6" id="KW-0378">Hydrolase</keyword>
<dbReference type="Proteomes" id="UP000231019">
    <property type="component" value="Unassembled WGS sequence"/>
</dbReference>
<feature type="active site" description="Charge relay system" evidence="5 6">
    <location>
        <position position="160"/>
    </location>
</feature>
<comment type="similarity">
    <text evidence="1 6 7">Belongs to the peptidase S8 family.</text>
</comment>
<comment type="caution">
    <text evidence="10">The sequence shown here is derived from an EMBL/GenBank/DDBJ whole genome shotgun (WGS) entry which is preliminary data.</text>
</comment>
<dbReference type="SUPFAM" id="SSF52743">
    <property type="entry name" value="Subtilisin-like"/>
    <property type="match status" value="1"/>
</dbReference>
<dbReference type="InterPro" id="IPR023827">
    <property type="entry name" value="Peptidase_S8_Asp-AS"/>
</dbReference>
<dbReference type="InterPro" id="IPR050131">
    <property type="entry name" value="Peptidase_S8_subtilisin-like"/>
</dbReference>
<dbReference type="GO" id="GO:0004252">
    <property type="term" value="F:serine-type endopeptidase activity"/>
    <property type="evidence" value="ECO:0007669"/>
    <property type="project" value="UniProtKB-UniRule"/>
</dbReference>
<reference evidence="10 11" key="1">
    <citation type="submission" date="2017-09" db="EMBL/GenBank/DDBJ databases">
        <title>Depth-based differentiation of microbial function through sediment-hosted aquifers and enrichment of novel symbionts in the deep terrestrial subsurface.</title>
        <authorList>
            <person name="Probst A.J."/>
            <person name="Ladd B."/>
            <person name="Jarett J.K."/>
            <person name="Geller-Mcgrath D.E."/>
            <person name="Sieber C.M."/>
            <person name="Emerson J.B."/>
            <person name="Anantharaman K."/>
            <person name="Thomas B.C."/>
            <person name="Malmstrom R."/>
            <person name="Stieglmeier M."/>
            <person name="Klingl A."/>
            <person name="Woyke T."/>
            <person name="Ryan C.M."/>
            <person name="Banfield J.F."/>
        </authorList>
    </citation>
    <scope>NUCLEOTIDE SEQUENCE [LARGE SCALE GENOMIC DNA]</scope>
    <source>
        <strain evidence="10">CG17_big_fil_post_rev_8_21_14_2_50_48_46</strain>
    </source>
</reference>
<evidence type="ECO:0000313" key="11">
    <source>
        <dbReference type="Proteomes" id="UP000231019"/>
    </source>
</evidence>
<dbReference type="Pfam" id="PF00082">
    <property type="entry name" value="Peptidase_S8"/>
    <property type="match status" value="1"/>
</dbReference>
<dbReference type="PANTHER" id="PTHR43806">
    <property type="entry name" value="PEPTIDASE S8"/>
    <property type="match status" value="1"/>
</dbReference>